<organism evidence="12 13">
    <name type="scientific">Candidatus Magasanikbacteria bacterium RIFCSPHIGHO2_01_FULL_33_34</name>
    <dbReference type="NCBI Taxonomy" id="1798671"/>
    <lineage>
        <taxon>Bacteria</taxon>
        <taxon>Candidatus Magasanikiibacteriota</taxon>
    </lineage>
</organism>
<dbReference type="InterPro" id="IPR017932">
    <property type="entry name" value="GATase_2_dom"/>
</dbReference>
<protein>
    <recommendedName>
        <fullName evidence="3">asparagine synthase (glutamine-hydrolyzing)</fullName>
        <ecNumber evidence="3">6.3.5.4</ecNumber>
    </recommendedName>
</protein>
<dbReference type="InterPro" id="IPR001962">
    <property type="entry name" value="Asn_synthase"/>
</dbReference>
<dbReference type="InterPro" id="IPR006426">
    <property type="entry name" value="Asn_synth_AEB"/>
</dbReference>
<dbReference type="Proteomes" id="UP000177067">
    <property type="component" value="Unassembled WGS sequence"/>
</dbReference>
<dbReference type="EMBL" id="MFPS01000007">
    <property type="protein sequence ID" value="OGH59425.1"/>
    <property type="molecule type" value="Genomic_DNA"/>
</dbReference>
<evidence type="ECO:0000256" key="1">
    <source>
        <dbReference type="ARBA" id="ARBA00005187"/>
    </source>
</evidence>
<feature type="site" description="Important for beta-aspartyl-AMP intermediate formation" evidence="10">
    <location>
        <position position="359"/>
    </location>
</feature>
<feature type="binding site" evidence="9">
    <location>
        <position position="285"/>
    </location>
    <ligand>
        <name>ATP</name>
        <dbReference type="ChEBI" id="CHEBI:30616"/>
    </ligand>
</feature>
<evidence type="ECO:0000256" key="2">
    <source>
        <dbReference type="ARBA" id="ARBA00005752"/>
    </source>
</evidence>
<comment type="pathway">
    <text evidence="1">Amino-acid biosynthesis; L-asparagine biosynthesis; L-asparagine from L-aspartate (L-Gln route): step 1/1.</text>
</comment>
<dbReference type="CDD" id="cd01991">
    <property type="entry name" value="Asn_synthase_B_C"/>
    <property type="match status" value="1"/>
</dbReference>
<dbReference type="Pfam" id="PF13537">
    <property type="entry name" value="GATase_7"/>
    <property type="match status" value="1"/>
</dbReference>
<evidence type="ECO:0000256" key="10">
    <source>
        <dbReference type="PIRSR" id="PIRSR001589-3"/>
    </source>
</evidence>
<dbReference type="GO" id="GO:0005829">
    <property type="term" value="C:cytosol"/>
    <property type="evidence" value="ECO:0007669"/>
    <property type="project" value="TreeGrafter"/>
</dbReference>
<dbReference type="SUPFAM" id="SSF52402">
    <property type="entry name" value="Adenine nucleotide alpha hydrolases-like"/>
    <property type="match status" value="1"/>
</dbReference>
<dbReference type="AlphaFoldDB" id="A0A1F6LJC6"/>
<evidence type="ECO:0000256" key="9">
    <source>
        <dbReference type="PIRSR" id="PIRSR001589-2"/>
    </source>
</evidence>
<comment type="similarity">
    <text evidence="2">Belongs to the asparagine synthetase family.</text>
</comment>
<reference evidence="12 13" key="1">
    <citation type="journal article" date="2016" name="Nat. Commun.">
        <title>Thousands of microbial genomes shed light on interconnected biogeochemical processes in an aquifer system.</title>
        <authorList>
            <person name="Anantharaman K."/>
            <person name="Brown C.T."/>
            <person name="Hug L.A."/>
            <person name="Sharon I."/>
            <person name="Castelle C.J."/>
            <person name="Probst A.J."/>
            <person name="Thomas B.C."/>
            <person name="Singh A."/>
            <person name="Wilkins M.J."/>
            <person name="Karaoz U."/>
            <person name="Brodie E.L."/>
            <person name="Williams K.H."/>
            <person name="Hubbard S.S."/>
            <person name="Banfield J.F."/>
        </authorList>
    </citation>
    <scope>NUCLEOTIDE SEQUENCE [LARGE SCALE GENOMIC DNA]</scope>
</reference>
<dbReference type="Gene3D" id="3.60.20.10">
    <property type="entry name" value="Glutamine Phosphoribosylpyrophosphate, subunit 1, domain 1"/>
    <property type="match status" value="1"/>
</dbReference>
<dbReference type="PROSITE" id="PS51278">
    <property type="entry name" value="GATASE_TYPE_2"/>
    <property type="match status" value="1"/>
</dbReference>
<keyword evidence="8" id="KW-0061">Asparagine biosynthesis</keyword>
<evidence type="ECO:0000256" key="8">
    <source>
        <dbReference type="PIRSR" id="PIRSR001589-1"/>
    </source>
</evidence>
<keyword evidence="5 9" id="KW-0067">ATP-binding</keyword>
<sequence length="611" mass="71230">MCGINGFNFSSEELIRKMNNKIKHRGPDGDGIFVCDNISLGHTRLAIIDLSDKASQPMFSTDDSLVLVFNGEIYNFQDIRKDLKSKGYKFLSDSDSEVIINSYKEYGVECLQKFNGIFSFAIFDKSDKSIFLARDRVGVKPLYYYYDNDKFIFSSEIKSILEHGIERKINTDALNIYFRTLYVPAPLTMFDGINKLESGSYLVYKDNKLTKEKYWEPKDFANIEDKKEAISQIRNLMKDSVRLQLISDRPVGVFLSGGIDSTVITGLVSEITKSKVKTFSANYDVKVNKFNIDADLAKRTSEYYKTDHTEIEITGSDARDNLFDVIEHMDEPVANATQIATYILSKRTSQEVVVVLGGDGGDELFGGYERYRMSKLISNYQKIPSFLRVSFGNLFINLFKHKNKSLAKLNLPADEKRYLSFMAQEEKDISLFLKNKYSNYLSVEKIYRENYFNNKIEDFEKQFMWADIRSWLVDESLIRSDKMSMAYGLEQRVPILDHRLVELSLKIPTKWKIKGKNTKAIFKEAMSKYIPDYILNQPKRGWFSPVSEWLRTDMKELAYEVLSENYIPETKEYFNFDEIRKMLDNHINKKAYNMNLLWALITFQIWYKKFF</sequence>
<evidence type="ECO:0000256" key="5">
    <source>
        <dbReference type="ARBA" id="ARBA00022840"/>
    </source>
</evidence>
<name>A0A1F6LJC6_9BACT</name>
<dbReference type="InterPro" id="IPR014729">
    <property type="entry name" value="Rossmann-like_a/b/a_fold"/>
</dbReference>
<feature type="binding site" evidence="9">
    <location>
        <position position="95"/>
    </location>
    <ligand>
        <name>L-glutamine</name>
        <dbReference type="ChEBI" id="CHEBI:58359"/>
    </ligand>
</feature>
<dbReference type="EC" id="6.3.5.4" evidence="3"/>
<dbReference type="PANTHER" id="PTHR43284:SF1">
    <property type="entry name" value="ASPARAGINE SYNTHETASE"/>
    <property type="match status" value="1"/>
</dbReference>
<proteinExistence type="inferred from homology"/>
<dbReference type="GO" id="GO:0004066">
    <property type="term" value="F:asparagine synthase (glutamine-hydrolyzing) activity"/>
    <property type="evidence" value="ECO:0007669"/>
    <property type="project" value="UniProtKB-EC"/>
</dbReference>
<dbReference type="CDD" id="cd00712">
    <property type="entry name" value="AsnB"/>
    <property type="match status" value="1"/>
</dbReference>
<dbReference type="InterPro" id="IPR029055">
    <property type="entry name" value="Ntn_hydrolases_N"/>
</dbReference>
<evidence type="ECO:0000313" key="12">
    <source>
        <dbReference type="EMBL" id="OGH59425.1"/>
    </source>
</evidence>
<evidence type="ECO:0000256" key="3">
    <source>
        <dbReference type="ARBA" id="ARBA00012737"/>
    </source>
</evidence>
<dbReference type="InterPro" id="IPR051786">
    <property type="entry name" value="ASN_synthetase/amidase"/>
</dbReference>
<dbReference type="PIRSF" id="PIRSF001589">
    <property type="entry name" value="Asn_synthetase_glu-h"/>
    <property type="match status" value="1"/>
</dbReference>
<keyword evidence="6 8" id="KW-0315">Glutamine amidotransferase</keyword>
<evidence type="ECO:0000259" key="11">
    <source>
        <dbReference type="PROSITE" id="PS51278"/>
    </source>
</evidence>
<dbReference type="PANTHER" id="PTHR43284">
    <property type="entry name" value="ASPARAGINE SYNTHETASE (GLUTAMINE-HYDROLYZING)"/>
    <property type="match status" value="1"/>
</dbReference>
<evidence type="ECO:0000256" key="6">
    <source>
        <dbReference type="ARBA" id="ARBA00022962"/>
    </source>
</evidence>
<comment type="caution">
    <text evidence="12">The sequence shown here is derived from an EMBL/GenBank/DDBJ whole genome shotgun (WGS) entry which is preliminary data.</text>
</comment>
<comment type="catalytic activity">
    <reaction evidence="7">
        <text>L-aspartate + L-glutamine + ATP + H2O = L-asparagine + L-glutamate + AMP + diphosphate + H(+)</text>
        <dbReference type="Rhea" id="RHEA:12228"/>
        <dbReference type="ChEBI" id="CHEBI:15377"/>
        <dbReference type="ChEBI" id="CHEBI:15378"/>
        <dbReference type="ChEBI" id="CHEBI:29985"/>
        <dbReference type="ChEBI" id="CHEBI:29991"/>
        <dbReference type="ChEBI" id="CHEBI:30616"/>
        <dbReference type="ChEBI" id="CHEBI:33019"/>
        <dbReference type="ChEBI" id="CHEBI:58048"/>
        <dbReference type="ChEBI" id="CHEBI:58359"/>
        <dbReference type="ChEBI" id="CHEBI:456215"/>
        <dbReference type="EC" id="6.3.5.4"/>
    </reaction>
</comment>
<dbReference type="Gene3D" id="3.40.50.620">
    <property type="entry name" value="HUPs"/>
    <property type="match status" value="1"/>
</dbReference>
<dbReference type="NCBIfam" id="TIGR01536">
    <property type="entry name" value="asn_synth_AEB"/>
    <property type="match status" value="1"/>
</dbReference>
<keyword evidence="8" id="KW-0028">Amino-acid biosynthesis</keyword>
<feature type="active site" description="For GATase activity" evidence="8">
    <location>
        <position position="2"/>
    </location>
</feature>
<dbReference type="Pfam" id="PF00733">
    <property type="entry name" value="Asn_synthase"/>
    <property type="match status" value="1"/>
</dbReference>
<dbReference type="SUPFAM" id="SSF56235">
    <property type="entry name" value="N-terminal nucleophile aminohydrolases (Ntn hydrolases)"/>
    <property type="match status" value="1"/>
</dbReference>
<dbReference type="GO" id="GO:0005524">
    <property type="term" value="F:ATP binding"/>
    <property type="evidence" value="ECO:0007669"/>
    <property type="project" value="UniProtKB-KW"/>
</dbReference>
<dbReference type="GO" id="GO:0006529">
    <property type="term" value="P:asparagine biosynthetic process"/>
    <property type="evidence" value="ECO:0007669"/>
    <property type="project" value="UniProtKB-KW"/>
</dbReference>
<keyword evidence="4 9" id="KW-0547">Nucleotide-binding</keyword>
<dbReference type="InterPro" id="IPR033738">
    <property type="entry name" value="AsnB_N"/>
</dbReference>
<feature type="domain" description="Glutamine amidotransferase type-2" evidence="11">
    <location>
        <begin position="2"/>
        <end position="207"/>
    </location>
</feature>
<gene>
    <name evidence="12" type="ORF">A2725_01190</name>
</gene>
<evidence type="ECO:0000313" key="13">
    <source>
        <dbReference type="Proteomes" id="UP000177067"/>
    </source>
</evidence>
<evidence type="ECO:0000256" key="4">
    <source>
        <dbReference type="ARBA" id="ARBA00022741"/>
    </source>
</evidence>
<accession>A0A1F6LJC6</accession>
<evidence type="ECO:0000256" key="7">
    <source>
        <dbReference type="ARBA" id="ARBA00048741"/>
    </source>
</evidence>